<keyword evidence="3" id="KW-1015">Disulfide bond</keyword>
<dbReference type="Pfam" id="PF01323">
    <property type="entry name" value="DSBA"/>
    <property type="match status" value="1"/>
</dbReference>
<dbReference type="PANTHER" id="PTHR13887">
    <property type="entry name" value="GLUTATHIONE S-TRANSFERASE KAPPA"/>
    <property type="match status" value="1"/>
</dbReference>
<dbReference type="Gene3D" id="3.40.30.10">
    <property type="entry name" value="Glutaredoxin"/>
    <property type="match status" value="1"/>
</dbReference>
<organism evidence="6 7">
    <name type="scientific">Croceibacterium mercuriale</name>
    <dbReference type="NCBI Taxonomy" id="1572751"/>
    <lineage>
        <taxon>Bacteria</taxon>
        <taxon>Pseudomonadati</taxon>
        <taxon>Pseudomonadota</taxon>
        <taxon>Alphaproteobacteria</taxon>
        <taxon>Sphingomonadales</taxon>
        <taxon>Erythrobacteraceae</taxon>
        <taxon>Croceibacterium</taxon>
    </lineage>
</organism>
<gene>
    <name evidence="6" type="ORF">PK98_12090</name>
</gene>
<dbReference type="EMBL" id="JTDN01000002">
    <property type="protein sequence ID" value="KHL24678.1"/>
    <property type="molecule type" value="Genomic_DNA"/>
</dbReference>
<keyword evidence="2" id="KW-0560">Oxidoreductase</keyword>
<proteinExistence type="predicted"/>
<reference evidence="6 7" key="1">
    <citation type="submission" date="2014-11" db="EMBL/GenBank/DDBJ databases">
        <title>Draft genome sequence of Kirrobacter mercurialis.</title>
        <authorList>
            <person name="Coil D.A."/>
            <person name="Eisen J.A."/>
        </authorList>
    </citation>
    <scope>NUCLEOTIDE SEQUENCE [LARGE SCALE GENOMIC DNA]</scope>
    <source>
        <strain evidence="6 7">Coronado</strain>
    </source>
</reference>
<evidence type="ECO:0000259" key="5">
    <source>
        <dbReference type="PROSITE" id="PS51352"/>
    </source>
</evidence>
<dbReference type="InterPro" id="IPR001853">
    <property type="entry name" value="DSBA-like_thioredoxin_dom"/>
</dbReference>
<dbReference type="OrthoDB" id="9780147at2"/>
<dbReference type="RefSeq" id="WP_039097131.1">
    <property type="nucleotide sequence ID" value="NZ_JTDN01000002.1"/>
</dbReference>
<evidence type="ECO:0000256" key="1">
    <source>
        <dbReference type="ARBA" id="ARBA00022729"/>
    </source>
</evidence>
<evidence type="ECO:0000313" key="6">
    <source>
        <dbReference type="EMBL" id="KHL24678.1"/>
    </source>
</evidence>
<dbReference type="Proteomes" id="UP000030988">
    <property type="component" value="Unassembled WGS sequence"/>
</dbReference>
<name>A0A0B2BT08_9SPHN</name>
<sequence length="239" mass="24683">MRWLLTILVALVAGFAGAAGWSFSGLGDSRTRDYLLANPQVLPEAIALLQQREQQGRIEPLRAELERPFPGAVLGNPQGAVTLVAFSDYACGFCRRSMDDVTALIAANPDLKVVMREYPILSPASADAARMALAAAQQGRYPAFHDAMFRLGPPSDATIAAAARTAGLDLARAQADIGGGAIEQALQANAAMAAQLGISGTPAWIAGNQFLNGAVGQQALAEAIDAARTGRSAPAGAAS</sequence>
<dbReference type="InterPro" id="IPR013766">
    <property type="entry name" value="Thioredoxin_domain"/>
</dbReference>
<evidence type="ECO:0000256" key="2">
    <source>
        <dbReference type="ARBA" id="ARBA00023002"/>
    </source>
</evidence>
<dbReference type="PROSITE" id="PS51352">
    <property type="entry name" value="THIOREDOXIN_2"/>
    <property type="match status" value="1"/>
</dbReference>
<dbReference type="STRING" id="1572751.PK98_12090"/>
<keyword evidence="1" id="KW-0732">Signal</keyword>
<feature type="domain" description="Thioredoxin" evidence="5">
    <location>
        <begin position="36"/>
        <end position="229"/>
    </location>
</feature>
<evidence type="ECO:0000313" key="7">
    <source>
        <dbReference type="Proteomes" id="UP000030988"/>
    </source>
</evidence>
<accession>A0A0B2BT08</accession>
<dbReference type="SUPFAM" id="SSF52833">
    <property type="entry name" value="Thioredoxin-like"/>
    <property type="match status" value="1"/>
</dbReference>
<keyword evidence="7" id="KW-1185">Reference proteome</keyword>
<protein>
    <recommendedName>
        <fullName evidence="5">Thioredoxin domain-containing protein</fullName>
    </recommendedName>
</protein>
<dbReference type="PANTHER" id="PTHR13887:SF14">
    <property type="entry name" value="DISULFIDE BOND FORMATION PROTEIN D"/>
    <property type="match status" value="1"/>
</dbReference>
<keyword evidence="4" id="KW-0676">Redox-active center</keyword>
<dbReference type="InterPro" id="IPR036249">
    <property type="entry name" value="Thioredoxin-like_sf"/>
</dbReference>
<evidence type="ECO:0000256" key="4">
    <source>
        <dbReference type="ARBA" id="ARBA00023284"/>
    </source>
</evidence>
<evidence type="ECO:0000256" key="3">
    <source>
        <dbReference type="ARBA" id="ARBA00023157"/>
    </source>
</evidence>
<dbReference type="InterPro" id="IPR041205">
    <property type="entry name" value="ScsC_N"/>
</dbReference>
<dbReference type="GO" id="GO:0016491">
    <property type="term" value="F:oxidoreductase activity"/>
    <property type="evidence" value="ECO:0007669"/>
    <property type="project" value="UniProtKB-KW"/>
</dbReference>
<comment type="caution">
    <text evidence="6">The sequence shown here is derived from an EMBL/GenBank/DDBJ whole genome shotgun (WGS) entry which is preliminary data.</text>
</comment>
<dbReference type="AlphaFoldDB" id="A0A0B2BT08"/>
<dbReference type="Pfam" id="PF18312">
    <property type="entry name" value="ScsC_N"/>
    <property type="match status" value="1"/>
</dbReference>